<evidence type="ECO:0000256" key="1">
    <source>
        <dbReference type="SAM" id="MobiDB-lite"/>
    </source>
</evidence>
<reference evidence="2 3" key="1">
    <citation type="submission" date="2015-10" db="EMBL/GenBank/DDBJ databases">
        <title>Full genome of DAOMC 229536 Phialocephala scopiformis, a fungal endophyte of spruce producing the potent anti-insectan compound rugulosin.</title>
        <authorList>
            <consortium name="DOE Joint Genome Institute"/>
            <person name="Walker A.K."/>
            <person name="Frasz S.L."/>
            <person name="Seifert K.A."/>
            <person name="Miller J.D."/>
            <person name="Mondo S.J."/>
            <person name="Labutti K."/>
            <person name="Lipzen A."/>
            <person name="Dockter R."/>
            <person name="Kennedy M."/>
            <person name="Grigoriev I.V."/>
            <person name="Spatafora J.W."/>
        </authorList>
    </citation>
    <scope>NUCLEOTIDE SEQUENCE [LARGE SCALE GENOMIC DNA]</scope>
    <source>
        <strain evidence="2 3">CBS 120377</strain>
    </source>
</reference>
<dbReference type="EMBL" id="KQ947416">
    <property type="protein sequence ID" value="KUJ16566.1"/>
    <property type="molecule type" value="Genomic_DNA"/>
</dbReference>
<gene>
    <name evidence="2" type="ORF">LY89DRAFT_87094</name>
</gene>
<dbReference type="KEGG" id="psco:LY89DRAFT_87094"/>
<dbReference type="RefSeq" id="XP_018070921.1">
    <property type="nucleotide sequence ID" value="XM_018223473.1"/>
</dbReference>
<evidence type="ECO:0000313" key="3">
    <source>
        <dbReference type="Proteomes" id="UP000070700"/>
    </source>
</evidence>
<proteinExistence type="predicted"/>
<sequence length="191" mass="21519">MTVANNATSGSHDRQSLVRQKFGFEFSSTRSRSLRIYHKVFAQLFSQQLRSPLRLSISTRLSTKNQAATMSDSSSSTATQESSAPKWLTRSNSSMMNLLNNYFEDKEQPRPSNLYRFYWLCCHHPKSTLLSSPSKIQCLLRNHLMDSQCGRCAHKICPSCKRIAQQESADMGVGEQDLAEVLETADARSSS</sequence>
<dbReference type="InParanoid" id="A0A194X8R4"/>
<dbReference type="AlphaFoldDB" id="A0A194X8R4"/>
<dbReference type="GeneID" id="28833199"/>
<feature type="region of interest" description="Disordered" evidence="1">
    <location>
        <begin position="66"/>
        <end position="87"/>
    </location>
</feature>
<accession>A0A194X8R4</accession>
<protein>
    <submittedName>
        <fullName evidence="2">Uncharacterized protein</fullName>
    </submittedName>
</protein>
<name>A0A194X8R4_MOLSC</name>
<organism evidence="2 3">
    <name type="scientific">Mollisia scopiformis</name>
    <name type="common">Conifer needle endophyte fungus</name>
    <name type="synonym">Phialocephala scopiformis</name>
    <dbReference type="NCBI Taxonomy" id="149040"/>
    <lineage>
        <taxon>Eukaryota</taxon>
        <taxon>Fungi</taxon>
        <taxon>Dikarya</taxon>
        <taxon>Ascomycota</taxon>
        <taxon>Pezizomycotina</taxon>
        <taxon>Leotiomycetes</taxon>
        <taxon>Helotiales</taxon>
        <taxon>Mollisiaceae</taxon>
        <taxon>Mollisia</taxon>
    </lineage>
</organism>
<feature type="compositionally biased region" description="Low complexity" evidence="1">
    <location>
        <begin position="67"/>
        <end position="84"/>
    </location>
</feature>
<dbReference type="Proteomes" id="UP000070700">
    <property type="component" value="Unassembled WGS sequence"/>
</dbReference>
<evidence type="ECO:0000313" key="2">
    <source>
        <dbReference type="EMBL" id="KUJ16566.1"/>
    </source>
</evidence>
<keyword evidence="3" id="KW-1185">Reference proteome</keyword>